<proteinExistence type="predicted"/>
<evidence type="ECO:0008006" key="3">
    <source>
        <dbReference type="Google" id="ProtNLM"/>
    </source>
</evidence>
<name>A0A317Q515_9ENTR</name>
<dbReference type="EMBL" id="QGTS01000003">
    <property type="protein sequence ID" value="PWW10855.1"/>
    <property type="molecule type" value="Genomic_DNA"/>
</dbReference>
<evidence type="ECO:0000313" key="2">
    <source>
        <dbReference type="Proteomes" id="UP000246744"/>
    </source>
</evidence>
<dbReference type="InterPro" id="IPR018988">
    <property type="entry name" value="DUF2000"/>
</dbReference>
<dbReference type="Proteomes" id="UP000246744">
    <property type="component" value="Unassembled WGS sequence"/>
</dbReference>
<keyword evidence="2" id="KW-1185">Reference proteome</keyword>
<reference evidence="1 2" key="1">
    <citation type="submission" date="2018-05" db="EMBL/GenBank/DDBJ databases">
        <title>Genomic Encyclopedia of Type Strains, Phase IV (KMG-IV): sequencing the most valuable type-strain genomes for metagenomic binning, comparative biology and taxonomic classification.</title>
        <authorList>
            <person name="Goeker M."/>
        </authorList>
    </citation>
    <scope>NUCLEOTIDE SEQUENCE [LARGE SCALE GENOMIC DNA]</scope>
    <source>
        <strain evidence="1 2">DSM 19579</strain>
    </source>
</reference>
<dbReference type="OrthoDB" id="8667190at2"/>
<dbReference type="RefSeq" id="WP_036113134.1">
    <property type="nucleotide sequence ID" value="NZ_QGTS01000003.1"/>
</dbReference>
<dbReference type="Gene3D" id="3.40.1490.10">
    <property type="entry name" value="Bit1"/>
    <property type="match status" value="1"/>
</dbReference>
<evidence type="ECO:0000313" key="1">
    <source>
        <dbReference type="EMBL" id="PWW10855.1"/>
    </source>
</evidence>
<sequence length="137" mass="14697">MDDFALAVVVNPALPAGLLANTVGTLATGLGARFPALSAGQVSDQAGLWFDTSSRLPMPVLQADSATLQLLLQRCQTRDSRSAMVVYPSFAREIQQIDTYLAEVARRDLSAEPLDGIALCGPRKWVRSLTGALKLLR</sequence>
<dbReference type="Pfam" id="PF09391">
    <property type="entry name" value="DUF2000"/>
    <property type="match status" value="1"/>
</dbReference>
<gene>
    <name evidence="1" type="ORF">DES37_103232</name>
</gene>
<protein>
    <recommendedName>
        <fullName evidence="3">DUF2000 domain-containing protein</fullName>
    </recommendedName>
</protein>
<comment type="caution">
    <text evidence="1">The sequence shown here is derived from an EMBL/GenBank/DDBJ whole genome shotgun (WGS) entry which is preliminary data.</text>
</comment>
<organism evidence="1 2">
    <name type="scientific">Mangrovibacter plantisponsor</name>
    <dbReference type="NCBI Taxonomy" id="451513"/>
    <lineage>
        <taxon>Bacteria</taxon>
        <taxon>Pseudomonadati</taxon>
        <taxon>Pseudomonadota</taxon>
        <taxon>Gammaproteobacteria</taxon>
        <taxon>Enterobacterales</taxon>
        <taxon>Enterobacteriaceae</taxon>
        <taxon>Mangrovibacter</taxon>
    </lineage>
</organism>
<dbReference type="AlphaFoldDB" id="A0A317Q515"/>
<dbReference type="InterPro" id="IPR023476">
    <property type="entry name" value="Pep_tRNA_hydro_II_dom_sf"/>
</dbReference>
<dbReference type="SUPFAM" id="SSF102462">
    <property type="entry name" value="Peptidyl-tRNA hydrolase II"/>
    <property type="match status" value="1"/>
</dbReference>
<accession>A0A317Q515</accession>